<dbReference type="Pfam" id="PF00067">
    <property type="entry name" value="p450"/>
    <property type="match status" value="1"/>
</dbReference>
<evidence type="ECO:0000313" key="8">
    <source>
        <dbReference type="Proteomes" id="UP000887574"/>
    </source>
</evidence>
<evidence type="ECO:0000256" key="7">
    <source>
        <dbReference type="ARBA" id="ARBA00023033"/>
    </source>
</evidence>
<evidence type="ECO:0000256" key="1">
    <source>
        <dbReference type="ARBA" id="ARBA00001971"/>
    </source>
</evidence>
<dbReference type="Gene3D" id="1.10.630.10">
    <property type="entry name" value="Cytochrome P450"/>
    <property type="match status" value="1"/>
</dbReference>
<keyword evidence="8" id="KW-1185">Reference proteome</keyword>
<sequence length="385" mass="44525">MFFFKGSKEVAKNSIIRNAMSIVTGEDWKRIRSRVTPAFTTGKIKRVIPYFNKSTYDLVHVIERHVDQGKALPLKDLMSRLALDVIGRGGFSLEMNSFDQNSDSVFFNNARNIFNDKWFLLKASLMQFCPALAEQIENFTGIDLMEQELHRYFKAFLLNLYETRKAEHGSKNYNDILELLMEVCDEEDKQLTSQTMAEDSDIIHKELSQSSKHISKIELISQGFILLLAGYETTGSTLHLIIFILAALQDVQDKLREEIANVVGDEEEITYEHTKQFDYMNKVIYETLRMYPAAVKTNRECNNEIEINGIFFKEGDVVTILLLLFTTTRNSTPTLELLIRKDFPLKKKQVRSTHICRICHFSQKFRFKPAPNSPKLPINSLLYSF</sequence>
<name>A0A915DZD5_9BILA</name>
<keyword evidence="7" id="KW-0503">Monooxygenase</keyword>
<reference evidence="9" key="1">
    <citation type="submission" date="2022-11" db="UniProtKB">
        <authorList>
            <consortium name="WormBaseParasite"/>
        </authorList>
    </citation>
    <scope>IDENTIFICATION</scope>
</reference>
<dbReference type="PANTHER" id="PTHR24302">
    <property type="entry name" value="CYTOCHROME P450 FAMILY 3"/>
    <property type="match status" value="1"/>
</dbReference>
<dbReference type="PRINTS" id="PR00385">
    <property type="entry name" value="P450"/>
</dbReference>
<keyword evidence="4" id="KW-0479">Metal-binding</keyword>
<dbReference type="InterPro" id="IPR050705">
    <property type="entry name" value="Cytochrome_P450_3A"/>
</dbReference>
<evidence type="ECO:0000256" key="6">
    <source>
        <dbReference type="ARBA" id="ARBA00023004"/>
    </source>
</evidence>
<evidence type="ECO:0000256" key="5">
    <source>
        <dbReference type="ARBA" id="ARBA00023002"/>
    </source>
</evidence>
<protein>
    <submittedName>
        <fullName evidence="9">Cytochrome P450</fullName>
    </submittedName>
</protein>
<dbReference type="AlphaFoldDB" id="A0A915DZD5"/>
<organism evidence="8 9">
    <name type="scientific">Ditylenchus dipsaci</name>
    <dbReference type="NCBI Taxonomy" id="166011"/>
    <lineage>
        <taxon>Eukaryota</taxon>
        <taxon>Metazoa</taxon>
        <taxon>Ecdysozoa</taxon>
        <taxon>Nematoda</taxon>
        <taxon>Chromadorea</taxon>
        <taxon>Rhabditida</taxon>
        <taxon>Tylenchina</taxon>
        <taxon>Tylenchomorpha</taxon>
        <taxon>Sphaerularioidea</taxon>
        <taxon>Anguinidae</taxon>
        <taxon>Anguininae</taxon>
        <taxon>Ditylenchus</taxon>
    </lineage>
</organism>
<dbReference type="GO" id="GO:0016705">
    <property type="term" value="F:oxidoreductase activity, acting on paired donors, with incorporation or reduction of molecular oxygen"/>
    <property type="evidence" value="ECO:0007669"/>
    <property type="project" value="InterPro"/>
</dbReference>
<comment type="cofactor">
    <cofactor evidence="1">
        <name>heme</name>
        <dbReference type="ChEBI" id="CHEBI:30413"/>
    </cofactor>
</comment>
<evidence type="ECO:0000256" key="4">
    <source>
        <dbReference type="ARBA" id="ARBA00022723"/>
    </source>
</evidence>
<keyword evidence="5" id="KW-0560">Oxidoreductase</keyword>
<keyword evidence="3" id="KW-0349">Heme</keyword>
<comment type="similarity">
    <text evidence="2">Belongs to the cytochrome P450 family.</text>
</comment>
<dbReference type="PANTHER" id="PTHR24302:SF15">
    <property type="entry name" value="FATTY-ACID PEROXYGENASE"/>
    <property type="match status" value="1"/>
</dbReference>
<evidence type="ECO:0000256" key="3">
    <source>
        <dbReference type="ARBA" id="ARBA00022617"/>
    </source>
</evidence>
<accession>A0A915DZD5</accession>
<dbReference type="GO" id="GO:0005506">
    <property type="term" value="F:iron ion binding"/>
    <property type="evidence" value="ECO:0007669"/>
    <property type="project" value="InterPro"/>
</dbReference>
<dbReference type="SUPFAM" id="SSF48264">
    <property type="entry name" value="Cytochrome P450"/>
    <property type="match status" value="1"/>
</dbReference>
<dbReference type="InterPro" id="IPR036396">
    <property type="entry name" value="Cyt_P450_sf"/>
</dbReference>
<dbReference type="GO" id="GO:0008395">
    <property type="term" value="F:steroid hydroxylase activity"/>
    <property type="evidence" value="ECO:0007669"/>
    <property type="project" value="TreeGrafter"/>
</dbReference>
<keyword evidence="6" id="KW-0408">Iron</keyword>
<evidence type="ECO:0000256" key="2">
    <source>
        <dbReference type="ARBA" id="ARBA00010617"/>
    </source>
</evidence>
<dbReference type="InterPro" id="IPR001128">
    <property type="entry name" value="Cyt_P450"/>
</dbReference>
<proteinExistence type="inferred from homology"/>
<evidence type="ECO:0000313" key="9">
    <source>
        <dbReference type="WBParaSite" id="jg24298"/>
    </source>
</evidence>
<dbReference type="PRINTS" id="PR00464">
    <property type="entry name" value="EP450II"/>
</dbReference>
<dbReference type="Proteomes" id="UP000887574">
    <property type="component" value="Unplaced"/>
</dbReference>
<dbReference type="GO" id="GO:0020037">
    <property type="term" value="F:heme binding"/>
    <property type="evidence" value="ECO:0007669"/>
    <property type="project" value="InterPro"/>
</dbReference>
<dbReference type="InterPro" id="IPR002402">
    <property type="entry name" value="Cyt_P450_E_grp-II"/>
</dbReference>
<dbReference type="WBParaSite" id="jg24298">
    <property type="protein sequence ID" value="jg24298"/>
    <property type="gene ID" value="jg24298"/>
</dbReference>